<dbReference type="RefSeq" id="WP_353717483.1">
    <property type="nucleotide sequence ID" value="NZ_CP159289.1"/>
</dbReference>
<name>A0AAU8FDZ7_9BACT</name>
<accession>A0AAU8FDZ7</accession>
<dbReference type="CDD" id="cd05403">
    <property type="entry name" value="NT_KNTase_like"/>
    <property type="match status" value="1"/>
</dbReference>
<protein>
    <submittedName>
        <fullName evidence="2">Nucleotidyltransferase domain-containing protein</fullName>
    </submittedName>
</protein>
<dbReference type="EMBL" id="CP159289">
    <property type="protein sequence ID" value="XCH22150.1"/>
    <property type="molecule type" value="Genomic_DNA"/>
</dbReference>
<dbReference type="InterPro" id="IPR052548">
    <property type="entry name" value="Type_VII_TA_antitoxin"/>
</dbReference>
<dbReference type="PANTHER" id="PTHR33933">
    <property type="entry name" value="NUCLEOTIDYLTRANSFERASE"/>
    <property type="match status" value="1"/>
</dbReference>
<reference evidence="2" key="1">
    <citation type="submission" date="2024-06" db="EMBL/GenBank/DDBJ databases">
        <title>Sequencing and assembly of the genome of Dyadobacter sp. strain 676, a symbiont of Cyamopsis tetragonoloba.</title>
        <authorList>
            <person name="Guro P."/>
            <person name="Sazanova A."/>
            <person name="Kuznetsova I."/>
            <person name="Belimov A."/>
            <person name="Safronova V."/>
        </authorList>
    </citation>
    <scope>NUCLEOTIDE SEQUENCE</scope>
    <source>
        <strain evidence="2">676</strain>
    </source>
</reference>
<proteinExistence type="predicted"/>
<dbReference type="AlphaFoldDB" id="A0AAU8FDZ7"/>
<dbReference type="GO" id="GO:0016779">
    <property type="term" value="F:nucleotidyltransferase activity"/>
    <property type="evidence" value="ECO:0007669"/>
    <property type="project" value="InterPro"/>
</dbReference>
<dbReference type="InterPro" id="IPR043519">
    <property type="entry name" value="NT_sf"/>
</dbReference>
<evidence type="ECO:0000259" key="1">
    <source>
        <dbReference type="Pfam" id="PF01909"/>
    </source>
</evidence>
<sequence length="112" mass="12354">MSNRKVPESIAALAKEFAEGIRGLYGDRLDKVILFGSYARGEQHEESDVDFLVVLKGIEINGYHEIGLMSPFTFEMSLKYGLSVSAVPMSTEKFEGNKSPLSSNIHTEGILL</sequence>
<dbReference type="SUPFAM" id="SSF81301">
    <property type="entry name" value="Nucleotidyltransferase"/>
    <property type="match status" value="1"/>
</dbReference>
<dbReference type="Gene3D" id="3.30.460.10">
    <property type="entry name" value="Beta Polymerase, domain 2"/>
    <property type="match status" value="1"/>
</dbReference>
<dbReference type="Pfam" id="PF01909">
    <property type="entry name" value="NTP_transf_2"/>
    <property type="match status" value="1"/>
</dbReference>
<feature type="domain" description="Polymerase nucleotidyl transferase" evidence="1">
    <location>
        <begin position="16"/>
        <end position="58"/>
    </location>
</feature>
<gene>
    <name evidence="2" type="ORF">ABV298_17530</name>
</gene>
<organism evidence="2">
    <name type="scientific">Dyadobacter sp. 676</name>
    <dbReference type="NCBI Taxonomy" id="3088362"/>
    <lineage>
        <taxon>Bacteria</taxon>
        <taxon>Pseudomonadati</taxon>
        <taxon>Bacteroidota</taxon>
        <taxon>Cytophagia</taxon>
        <taxon>Cytophagales</taxon>
        <taxon>Spirosomataceae</taxon>
        <taxon>Dyadobacter</taxon>
    </lineage>
</organism>
<evidence type="ECO:0000313" key="2">
    <source>
        <dbReference type="EMBL" id="XCH22150.1"/>
    </source>
</evidence>
<dbReference type="PANTHER" id="PTHR33933:SF1">
    <property type="entry name" value="PROTEIN ADENYLYLTRANSFERASE MNTA-RELATED"/>
    <property type="match status" value="1"/>
</dbReference>
<dbReference type="InterPro" id="IPR002934">
    <property type="entry name" value="Polymerase_NTP_transf_dom"/>
</dbReference>